<dbReference type="PANTHER" id="PTHR32060:SF29">
    <property type="entry name" value="CARBOXY-TERMINAL PROCESSING PROTEASE CTPB"/>
    <property type="match status" value="1"/>
</dbReference>
<dbReference type="InterPro" id="IPR004447">
    <property type="entry name" value="Peptidase_S41A"/>
</dbReference>
<dbReference type="InterPro" id="IPR002477">
    <property type="entry name" value="Peptidoglycan-bd-like"/>
</dbReference>
<comment type="caution">
    <text evidence="8">The sequence shown here is derived from an EMBL/GenBank/DDBJ whole genome shotgun (WGS) entry which is preliminary data.</text>
</comment>
<keyword evidence="6" id="KW-0472">Membrane</keyword>
<evidence type="ECO:0000256" key="4">
    <source>
        <dbReference type="ARBA" id="ARBA00022825"/>
    </source>
</evidence>
<dbReference type="GO" id="GO:0006508">
    <property type="term" value="P:proteolysis"/>
    <property type="evidence" value="ECO:0007669"/>
    <property type="project" value="UniProtKB-KW"/>
</dbReference>
<dbReference type="PANTHER" id="PTHR32060">
    <property type="entry name" value="TAIL-SPECIFIC PROTEASE"/>
    <property type="match status" value="1"/>
</dbReference>
<dbReference type="SUPFAM" id="SSF50156">
    <property type="entry name" value="PDZ domain-like"/>
    <property type="match status" value="1"/>
</dbReference>
<keyword evidence="9" id="KW-1185">Reference proteome</keyword>
<keyword evidence="6" id="KW-0812">Transmembrane</keyword>
<sequence length="490" mass="53928">MELKGRKLIITILISMLIGAGGMYGGFTLFDFGNSGDELTEYNGSGDVADKLHKVEVAYDLISEKFFQDVNKGELVEGAIQGMLKTLNDPYSVYMNAETASQFNDALDSSFEGIGAEVTMMDGKLVIVAPFKNSPAEEAGLKPNDRIVKIDGSSIDGLDLYEATLKIRGKKGTEVKLELLREGVSEPIEVSVKRDEIPVETVHSDVKKVNGTKTGYIQITTFSENTAADFKKQLAELEKDKVKGLVIDVRGNPGGLLSSVEQILQEFVTGKKPYIQIQERNGEVMKSFSDKKEKKAYPVVVLIDEGSASASEILAGALKETEGYPLIGTKSFGKGTVQQAVPMGDGSNIKLTMYKWLTPNGNWIHKKGIRPDVAVKQPAYYYAHPLQIEKPLKPEMNSEQVKNAQEMLKGLGFMLDRSDGYYSKKTEQAVREFQIQQGLKANGIIDSKTAELLQAEIYQQIQNEKNDLQLQAAIEYVNRIAKAQAARGSE</sequence>
<dbReference type="GO" id="GO:0007165">
    <property type="term" value="P:signal transduction"/>
    <property type="evidence" value="ECO:0007669"/>
    <property type="project" value="TreeGrafter"/>
</dbReference>
<dbReference type="SUPFAM" id="SSF47090">
    <property type="entry name" value="PGBD-like"/>
    <property type="match status" value="1"/>
</dbReference>
<dbReference type="Gene3D" id="1.10.101.10">
    <property type="entry name" value="PGBD-like superfamily/PGBD"/>
    <property type="match status" value="1"/>
</dbReference>
<comment type="similarity">
    <text evidence="1 5">Belongs to the peptidase S41A family.</text>
</comment>
<dbReference type="Pfam" id="PF03572">
    <property type="entry name" value="Peptidase_S41"/>
    <property type="match status" value="1"/>
</dbReference>
<name>A0A1J6WCL3_9BACI</name>
<dbReference type="SMART" id="SM00245">
    <property type="entry name" value="TSPc"/>
    <property type="match status" value="1"/>
</dbReference>
<organism evidence="8 9">
    <name type="scientific">Rossellomorea aquimaris</name>
    <dbReference type="NCBI Taxonomy" id="189382"/>
    <lineage>
        <taxon>Bacteria</taxon>
        <taxon>Bacillati</taxon>
        <taxon>Bacillota</taxon>
        <taxon>Bacilli</taxon>
        <taxon>Bacillales</taxon>
        <taxon>Bacillaceae</taxon>
        <taxon>Rossellomorea</taxon>
    </lineage>
</organism>
<dbReference type="SUPFAM" id="SSF52096">
    <property type="entry name" value="ClpP/crotonase"/>
    <property type="match status" value="1"/>
</dbReference>
<evidence type="ECO:0000256" key="2">
    <source>
        <dbReference type="ARBA" id="ARBA00022670"/>
    </source>
</evidence>
<dbReference type="InterPro" id="IPR029045">
    <property type="entry name" value="ClpP/crotonase-like_dom_sf"/>
</dbReference>
<proteinExistence type="inferred from homology"/>
<reference evidence="8 9" key="1">
    <citation type="submission" date="2016-09" db="EMBL/GenBank/DDBJ databases">
        <title>Bacillus aquimaris SAMM genome sequence reveals colonization and biosurfactant production capacities.</title>
        <authorList>
            <person name="Waghmode S.R."/>
            <person name="Suryavanshi M.V."/>
        </authorList>
    </citation>
    <scope>NUCLEOTIDE SEQUENCE [LARGE SCALE GENOMIC DNA]</scope>
    <source>
        <strain evidence="8 9">SAMM</strain>
    </source>
</reference>
<dbReference type="PROSITE" id="PS50106">
    <property type="entry name" value="PDZ"/>
    <property type="match status" value="1"/>
</dbReference>
<gene>
    <name evidence="8" type="ORF">BHE18_01500</name>
</gene>
<dbReference type="GO" id="GO:0030288">
    <property type="term" value="C:outer membrane-bounded periplasmic space"/>
    <property type="evidence" value="ECO:0007669"/>
    <property type="project" value="TreeGrafter"/>
</dbReference>
<keyword evidence="2 5" id="KW-0645">Protease</keyword>
<keyword evidence="6" id="KW-1133">Transmembrane helix</keyword>
<dbReference type="CDD" id="cd06782">
    <property type="entry name" value="cpPDZ_CPP-like"/>
    <property type="match status" value="1"/>
</dbReference>
<dbReference type="InterPro" id="IPR036366">
    <property type="entry name" value="PGBDSf"/>
</dbReference>
<dbReference type="SMART" id="SM00228">
    <property type="entry name" value="PDZ"/>
    <property type="match status" value="1"/>
</dbReference>
<dbReference type="Gene3D" id="3.30.750.44">
    <property type="match status" value="1"/>
</dbReference>
<protein>
    <submittedName>
        <fullName evidence="8">Peptidase S41</fullName>
    </submittedName>
</protein>
<evidence type="ECO:0000256" key="1">
    <source>
        <dbReference type="ARBA" id="ARBA00009179"/>
    </source>
</evidence>
<accession>A0A1J6WCL3</accession>
<dbReference type="NCBIfam" id="TIGR00225">
    <property type="entry name" value="prc"/>
    <property type="match status" value="1"/>
</dbReference>
<feature type="domain" description="PDZ" evidence="7">
    <location>
        <begin position="92"/>
        <end position="168"/>
    </location>
</feature>
<evidence type="ECO:0000313" key="9">
    <source>
        <dbReference type="Proteomes" id="UP000182062"/>
    </source>
</evidence>
<dbReference type="OrthoDB" id="9812068at2"/>
<evidence type="ECO:0000256" key="5">
    <source>
        <dbReference type="RuleBase" id="RU004404"/>
    </source>
</evidence>
<dbReference type="AlphaFoldDB" id="A0A1J6WCL3"/>
<dbReference type="Gene3D" id="3.90.226.10">
    <property type="entry name" value="2-enoyl-CoA Hydratase, Chain A, domain 1"/>
    <property type="match status" value="1"/>
</dbReference>
<dbReference type="CDD" id="cd07560">
    <property type="entry name" value="Peptidase_S41_CPP"/>
    <property type="match status" value="1"/>
</dbReference>
<dbReference type="GO" id="GO:0008236">
    <property type="term" value="F:serine-type peptidase activity"/>
    <property type="evidence" value="ECO:0007669"/>
    <property type="project" value="UniProtKB-KW"/>
</dbReference>
<dbReference type="Pfam" id="PF22694">
    <property type="entry name" value="CtpB_N-like"/>
    <property type="match status" value="1"/>
</dbReference>
<dbReference type="InterPro" id="IPR036365">
    <property type="entry name" value="PGBD-like_sf"/>
</dbReference>
<dbReference type="FunFam" id="2.30.42.10:FF:000063">
    <property type="entry name" value="Peptidase, S41 family"/>
    <property type="match status" value="1"/>
</dbReference>
<dbReference type="Pfam" id="PF01471">
    <property type="entry name" value="PG_binding_1"/>
    <property type="match status" value="1"/>
</dbReference>
<dbReference type="Pfam" id="PF13180">
    <property type="entry name" value="PDZ_2"/>
    <property type="match status" value="1"/>
</dbReference>
<dbReference type="InterPro" id="IPR055210">
    <property type="entry name" value="CtpA/B_N"/>
</dbReference>
<dbReference type="GO" id="GO:0004175">
    <property type="term" value="F:endopeptidase activity"/>
    <property type="evidence" value="ECO:0007669"/>
    <property type="project" value="TreeGrafter"/>
</dbReference>
<evidence type="ECO:0000259" key="7">
    <source>
        <dbReference type="PROSITE" id="PS50106"/>
    </source>
</evidence>
<dbReference type="Gene3D" id="2.30.42.10">
    <property type="match status" value="1"/>
</dbReference>
<evidence type="ECO:0000313" key="8">
    <source>
        <dbReference type="EMBL" id="OIU69624.1"/>
    </source>
</evidence>
<dbReference type="InterPro" id="IPR036034">
    <property type="entry name" value="PDZ_sf"/>
</dbReference>
<dbReference type="InterPro" id="IPR005151">
    <property type="entry name" value="Tail-specific_protease"/>
</dbReference>
<dbReference type="EMBL" id="MINN01000117">
    <property type="protein sequence ID" value="OIU69624.1"/>
    <property type="molecule type" value="Genomic_DNA"/>
</dbReference>
<evidence type="ECO:0000256" key="6">
    <source>
        <dbReference type="SAM" id="Phobius"/>
    </source>
</evidence>
<keyword evidence="3 5" id="KW-0378">Hydrolase</keyword>
<dbReference type="InterPro" id="IPR001478">
    <property type="entry name" value="PDZ"/>
</dbReference>
<evidence type="ECO:0000256" key="3">
    <source>
        <dbReference type="ARBA" id="ARBA00022801"/>
    </source>
</evidence>
<keyword evidence="4 5" id="KW-0720">Serine protease</keyword>
<feature type="transmembrane region" description="Helical" evidence="6">
    <location>
        <begin position="7"/>
        <end position="27"/>
    </location>
</feature>
<dbReference type="Proteomes" id="UP000182062">
    <property type="component" value="Unassembled WGS sequence"/>
</dbReference>